<reference evidence="2" key="2">
    <citation type="journal article" date="2015" name="Data Brief">
        <title>Shoot transcriptome of the giant reed, Arundo donax.</title>
        <authorList>
            <person name="Barrero R.A."/>
            <person name="Guerrero F.D."/>
            <person name="Moolhuijzen P."/>
            <person name="Goolsby J.A."/>
            <person name="Tidwell J."/>
            <person name="Bellgard S.E."/>
            <person name="Bellgard M.I."/>
        </authorList>
    </citation>
    <scope>NUCLEOTIDE SEQUENCE</scope>
    <source>
        <tissue evidence="2">Shoot tissue taken approximately 20 cm above the soil surface</tissue>
    </source>
</reference>
<feature type="compositionally biased region" description="Basic residues" evidence="1">
    <location>
        <begin position="41"/>
        <end position="52"/>
    </location>
</feature>
<dbReference type="EMBL" id="GBRH01178993">
    <property type="protein sequence ID" value="JAE18903.1"/>
    <property type="molecule type" value="Transcribed_RNA"/>
</dbReference>
<sequence length="114" mass="12127">MGAAGHPPQAGGAAQRRRLLQLAADLHRQGGGGGVHQPQRPPHHRPRPHRAGAHGQARGVRAVSRQGGVDAQLGDGPPRLLTSMYHRHHAQASAGAWSKQERKGAGSHRWRIAS</sequence>
<evidence type="ECO:0000313" key="2">
    <source>
        <dbReference type="EMBL" id="JAE18903.1"/>
    </source>
</evidence>
<feature type="compositionally biased region" description="Basic residues" evidence="1">
    <location>
        <begin position="105"/>
        <end position="114"/>
    </location>
</feature>
<reference evidence="2" key="1">
    <citation type="submission" date="2014-09" db="EMBL/GenBank/DDBJ databases">
        <authorList>
            <person name="Magalhaes I.L.F."/>
            <person name="Oliveira U."/>
            <person name="Santos F.R."/>
            <person name="Vidigal T.H.D.A."/>
            <person name="Brescovit A.D."/>
            <person name="Santos A.J."/>
        </authorList>
    </citation>
    <scope>NUCLEOTIDE SEQUENCE</scope>
    <source>
        <tissue evidence="2">Shoot tissue taken approximately 20 cm above the soil surface</tissue>
    </source>
</reference>
<feature type="compositionally biased region" description="Low complexity" evidence="1">
    <location>
        <begin position="1"/>
        <end position="24"/>
    </location>
</feature>
<evidence type="ECO:0000256" key="1">
    <source>
        <dbReference type="SAM" id="MobiDB-lite"/>
    </source>
</evidence>
<organism evidence="2">
    <name type="scientific">Arundo donax</name>
    <name type="common">Giant reed</name>
    <name type="synonym">Donax arundinaceus</name>
    <dbReference type="NCBI Taxonomy" id="35708"/>
    <lineage>
        <taxon>Eukaryota</taxon>
        <taxon>Viridiplantae</taxon>
        <taxon>Streptophyta</taxon>
        <taxon>Embryophyta</taxon>
        <taxon>Tracheophyta</taxon>
        <taxon>Spermatophyta</taxon>
        <taxon>Magnoliopsida</taxon>
        <taxon>Liliopsida</taxon>
        <taxon>Poales</taxon>
        <taxon>Poaceae</taxon>
        <taxon>PACMAD clade</taxon>
        <taxon>Arundinoideae</taxon>
        <taxon>Arundineae</taxon>
        <taxon>Arundo</taxon>
    </lineage>
</organism>
<name>A0A0A9GDZ8_ARUDO</name>
<dbReference type="AlphaFoldDB" id="A0A0A9GDZ8"/>
<feature type="region of interest" description="Disordered" evidence="1">
    <location>
        <begin position="1"/>
        <end position="114"/>
    </location>
</feature>
<accession>A0A0A9GDZ8</accession>
<protein>
    <submittedName>
        <fullName evidence="2">Uncharacterized protein</fullName>
    </submittedName>
</protein>
<proteinExistence type="predicted"/>